<evidence type="ECO:0000256" key="1">
    <source>
        <dbReference type="SAM" id="Phobius"/>
    </source>
</evidence>
<feature type="transmembrane region" description="Helical" evidence="1">
    <location>
        <begin position="527"/>
        <end position="546"/>
    </location>
</feature>
<sequence>MIISLPLTLLIYQLVAAFGVLGLTALIVRFTGTDFQLMFLQGPIDKMRNWKRFKNKTSSKLLVVLFTVISIVIVFLPTLLALATELIGDKAYYYTNIDMYSQQDPYSNPDPPLIPTSVESYPPFDDFRIITWRDTLNRAEYEFKPWITTESIVQNYLYTHFGLPFSINAEGVWYGVLRNLTNRRGLEMPDQTYYDYDEYQRHHEAPTLQKMDATTGTYRTDNDTPTYTFGLAGQNSFSLHKCDGQLTSNLPDFENHQLLAVSNATAGAQCYPQFDTSLPITVQVGSTVKKSVLDDNDRVFRTARFNMVSDVSSAISVSAMYLNDTFVTMAIKKTAHITYHSDSVYWADEKELLNCSSANLEDIYTQEYAEYNRLNHTKIMCQLKSLSQQNPGFNMLQATHRSLSANFSVNSVYTYSAPTIENTFGGMAIDLTWFTTYTLESPVFNFPKGQEFLIAHVFNDRQSTYLNRNLEALITHVDVFGVADPQNPVLPNLVKIQAALKARSTYYFSKSTASVHLAYDIANASSWVLMVAIPGCVFFLCACLAARQRKKTLRSCISTCQTVEQFDDVATLVVGRKNTTSPLPSSKPTKLSLCHESATTQAGIPVLLLDGKSILLQQ</sequence>
<keyword evidence="3" id="KW-1185">Reference proteome</keyword>
<dbReference type="OrthoDB" id="2271285at2759"/>
<reference evidence="2 3" key="1">
    <citation type="submission" date="2015-06" db="EMBL/GenBank/DDBJ databases">
        <title>Expansion of signal transduction pathways in fungi by whole-genome duplication.</title>
        <authorList>
            <consortium name="DOE Joint Genome Institute"/>
            <person name="Corrochano L.M."/>
            <person name="Kuo A."/>
            <person name="Marcet-Houben M."/>
            <person name="Polaino S."/>
            <person name="Salamov A."/>
            <person name="Villalobos J.M."/>
            <person name="Alvarez M.I."/>
            <person name="Avalos J."/>
            <person name="Benito E.P."/>
            <person name="Benoit I."/>
            <person name="Burger G."/>
            <person name="Camino L.P."/>
            <person name="Canovas D."/>
            <person name="Cerda-Olmedo E."/>
            <person name="Cheng J.-F."/>
            <person name="Dominguez A."/>
            <person name="Elias M."/>
            <person name="Eslava A.P."/>
            <person name="Glaser F."/>
            <person name="Grimwood J."/>
            <person name="Gutierrez G."/>
            <person name="Heitman J."/>
            <person name="Henrissat B."/>
            <person name="Iturriaga E.A."/>
            <person name="Lang B.F."/>
            <person name="Lavin J.L."/>
            <person name="Lee S."/>
            <person name="Li W."/>
            <person name="Lindquist E."/>
            <person name="Lopez-Garcia S."/>
            <person name="Luque E.M."/>
            <person name="Marcos A.T."/>
            <person name="Martin J."/>
            <person name="Mccluskey K."/>
            <person name="Medina H.R."/>
            <person name="Miralles-Duran A."/>
            <person name="Miyazaki A."/>
            <person name="Munoz-Torres E."/>
            <person name="Oguiza J.A."/>
            <person name="Ohm R."/>
            <person name="Olmedo M."/>
            <person name="Orejas M."/>
            <person name="Ortiz-Castellanos L."/>
            <person name="Pisabarro A.G."/>
            <person name="Rodriguez-Romero J."/>
            <person name="Ruiz-Herrera J."/>
            <person name="Ruiz-Vazquez R."/>
            <person name="Sanz C."/>
            <person name="Schackwitz W."/>
            <person name="Schmutz J."/>
            <person name="Shahriari M."/>
            <person name="Shelest E."/>
            <person name="Silva-Franco F."/>
            <person name="Soanes D."/>
            <person name="Syed K."/>
            <person name="Tagua V.G."/>
            <person name="Talbot N.J."/>
            <person name="Thon M."/>
            <person name="De Vries R.P."/>
            <person name="Wiebenga A."/>
            <person name="Yadav J.S."/>
            <person name="Braun E.L."/>
            <person name="Baker S."/>
            <person name="Garre V."/>
            <person name="Horwitz B."/>
            <person name="Torres-Martinez S."/>
            <person name="Idnurm A."/>
            <person name="Herrera-Estrella A."/>
            <person name="Gabaldon T."/>
            <person name="Grigoriev I.V."/>
        </authorList>
    </citation>
    <scope>NUCLEOTIDE SEQUENCE [LARGE SCALE GENOMIC DNA]</scope>
    <source>
        <strain evidence="2 3">CBS 277.49</strain>
    </source>
</reference>
<dbReference type="AlphaFoldDB" id="A0A168NHY4"/>
<keyword evidence="1" id="KW-0812">Transmembrane</keyword>
<protein>
    <submittedName>
        <fullName evidence="2">Uncharacterized protein</fullName>
    </submittedName>
</protein>
<keyword evidence="1" id="KW-1133">Transmembrane helix</keyword>
<dbReference type="Proteomes" id="UP000077051">
    <property type="component" value="Unassembled WGS sequence"/>
</dbReference>
<gene>
    <name evidence="2" type="ORF">MUCCIDRAFT_78651</name>
</gene>
<dbReference type="EMBL" id="AMYB01000002">
    <property type="protein sequence ID" value="OAD06295.1"/>
    <property type="molecule type" value="Genomic_DNA"/>
</dbReference>
<dbReference type="VEuPathDB" id="FungiDB:MUCCIDRAFT_78651"/>
<evidence type="ECO:0000313" key="3">
    <source>
        <dbReference type="Proteomes" id="UP000077051"/>
    </source>
</evidence>
<proteinExistence type="predicted"/>
<name>A0A168NHY4_MUCCL</name>
<evidence type="ECO:0000313" key="2">
    <source>
        <dbReference type="EMBL" id="OAD06295.1"/>
    </source>
</evidence>
<keyword evidence="1" id="KW-0472">Membrane</keyword>
<organism evidence="2 3">
    <name type="scientific">Mucor lusitanicus CBS 277.49</name>
    <dbReference type="NCBI Taxonomy" id="747725"/>
    <lineage>
        <taxon>Eukaryota</taxon>
        <taxon>Fungi</taxon>
        <taxon>Fungi incertae sedis</taxon>
        <taxon>Mucoromycota</taxon>
        <taxon>Mucoromycotina</taxon>
        <taxon>Mucoromycetes</taxon>
        <taxon>Mucorales</taxon>
        <taxon>Mucorineae</taxon>
        <taxon>Mucoraceae</taxon>
        <taxon>Mucor</taxon>
    </lineage>
</organism>
<accession>A0A168NHY4</accession>
<feature type="transmembrane region" description="Helical" evidence="1">
    <location>
        <begin position="12"/>
        <end position="40"/>
    </location>
</feature>
<comment type="caution">
    <text evidence="2">The sequence shown here is derived from an EMBL/GenBank/DDBJ whole genome shotgun (WGS) entry which is preliminary data.</text>
</comment>
<feature type="transmembrane region" description="Helical" evidence="1">
    <location>
        <begin position="61"/>
        <end position="83"/>
    </location>
</feature>